<comment type="caution">
    <text evidence="2">The sequence shown here is derived from an EMBL/GenBank/DDBJ whole genome shotgun (WGS) entry which is preliminary data.</text>
</comment>
<evidence type="ECO:0000313" key="2">
    <source>
        <dbReference type="EMBL" id="OAF67492.1"/>
    </source>
</evidence>
<dbReference type="EMBL" id="LWCA01000646">
    <property type="protein sequence ID" value="OAF67492.1"/>
    <property type="molecule type" value="Genomic_DNA"/>
</dbReference>
<sequence length="910" mass="107889">MWCTGIDFCKFKGYFKYYNKKIFSTVKSSQICQELTITYLLMCKTYFVGDPLSNLNSKFKIFNDYDLLKSLMDKNFQKSNIDITQSFFEGNDSFEQFKNLILLSKLKPSQWDFENFPESITLNNDVNVLTDLYNFENINYTVNLTHAELDCVMETILVFKNRDITEWNLYGLESISELKKKWITNNNFKYSVLSKNIELINNVQIGTWKIEIVDPNYNYYFTEGFRSFQHFLYKLNNNGYTFIEKNENMISPEESIMKPLYTEPSVSTIVANYLCDGEFEDNEDSKSCYMQEYISDLAINKKVEISNSKNDKKILILEKLKNNYFDIVKERDEILYENENLKNDVEMRKTKEKGNINQQVQVAFEPNFNCKNCITLKNNLNSVANRLSQFICSNKNLKNKMSVLEMSQLKEKSKICEIEEQHYYINNLEEKNKKLKDSSIFLRKEISCILNMINNEKCYNIAQNKSENVQKASMLIRQNNSMKNHVDRIIQPQFNYSFKPNHINRKKYKFKEKSKKYFIQDGQVLDMKKKFPLEKNKKYISKIRELMAAQYMVNVLSIEKSNCVITQNEQRKLINQLERKNNTIEKSTQIMKKRLMRISTINEQLNTKIMTYTFMESDYKILKNSESDKSEKLNQLIVYNNNNRKELQSLRVELMKYHELCKTMNLDMMSLHSACKNQQMELIVKRNSIKTFIDNDKNMRNEIVNLKNDLTQFKNTYRNSKTVQFQLNQTVNSLKSQISAYVEQNQNSNNAIDQLTDSIDEHKLTIQQNERNISLMENRQQYLLYKTDQNMNKIISSYKNILELQNKKVTNCSSRILKYRNFLMTLTNMLCEKNIEKTESIVDSGNDTDLEQTYISEAKVKASKILNMDKHLMESICTISNYKQKELINKEFKVILQLLNIYKFNYFIGF</sequence>
<gene>
    <name evidence="2" type="ORF">A3Q56_04761</name>
</gene>
<feature type="coiled-coil region" evidence="1">
    <location>
        <begin position="745"/>
        <end position="779"/>
    </location>
</feature>
<accession>A0A177B169</accession>
<dbReference type="Proteomes" id="UP000078046">
    <property type="component" value="Unassembled WGS sequence"/>
</dbReference>
<proteinExistence type="predicted"/>
<evidence type="ECO:0000313" key="3">
    <source>
        <dbReference type="Proteomes" id="UP000078046"/>
    </source>
</evidence>
<name>A0A177B169_9BILA</name>
<evidence type="ECO:0000256" key="1">
    <source>
        <dbReference type="SAM" id="Coils"/>
    </source>
</evidence>
<keyword evidence="1" id="KW-0175">Coiled coil</keyword>
<feature type="coiled-coil region" evidence="1">
    <location>
        <begin position="567"/>
        <end position="594"/>
    </location>
</feature>
<reference evidence="2 3" key="1">
    <citation type="submission" date="2016-04" db="EMBL/GenBank/DDBJ databases">
        <title>The genome of Intoshia linei affirms orthonectids as highly simplified spiralians.</title>
        <authorList>
            <person name="Mikhailov K.V."/>
            <person name="Slusarev G.S."/>
            <person name="Nikitin M.A."/>
            <person name="Logacheva M.D."/>
            <person name="Penin A."/>
            <person name="Aleoshin V."/>
            <person name="Panchin Y.V."/>
        </authorList>
    </citation>
    <scope>NUCLEOTIDE SEQUENCE [LARGE SCALE GENOMIC DNA]</scope>
    <source>
        <strain evidence="2">Intl2013</strain>
        <tissue evidence="2">Whole animal</tissue>
    </source>
</reference>
<dbReference type="AlphaFoldDB" id="A0A177B169"/>
<organism evidence="2 3">
    <name type="scientific">Intoshia linei</name>
    <dbReference type="NCBI Taxonomy" id="1819745"/>
    <lineage>
        <taxon>Eukaryota</taxon>
        <taxon>Metazoa</taxon>
        <taxon>Spiralia</taxon>
        <taxon>Lophotrochozoa</taxon>
        <taxon>Mesozoa</taxon>
        <taxon>Orthonectida</taxon>
        <taxon>Rhopaluridae</taxon>
        <taxon>Intoshia</taxon>
    </lineage>
</organism>
<keyword evidence="3" id="KW-1185">Reference proteome</keyword>
<protein>
    <submittedName>
        <fullName evidence="2">Uncharacterized protein</fullName>
    </submittedName>
</protein>